<comment type="cofactor">
    <cofactor evidence="5">
        <name>Zn(2+)</name>
        <dbReference type="ChEBI" id="CHEBI:29105"/>
    </cofactor>
    <text evidence="5">Binds 1 zinc ion per subunit.</text>
</comment>
<keyword evidence="3" id="KW-0378">Hydrolase</keyword>
<dbReference type="PANTHER" id="PTHR12670:SF1">
    <property type="entry name" value="NEUTRAL CERAMIDASE"/>
    <property type="match status" value="1"/>
</dbReference>
<dbReference type="InterPro" id="IPR031329">
    <property type="entry name" value="NEUT/ALK_ceramidase_N"/>
</dbReference>
<feature type="binding site" evidence="5">
    <location>
        <position position="541"/>
    </location>
    <ligand>
        <name>Zn(2+)</name>
        <dbReference type="ChEBI" id="CHEBI:29105"/>
    </ligand>
</feature>
<evidence type="ECO:0000256" key="3">
    <source>
        <dbReference type="ARBA" id="ARBA00022801"/>
    </source>
</evidence>
<organism evidence="8 9">
    <name type="scientific">Achlya hypogyna</name>
    <name type="common">Oomycete</name>
    <name type="synonym">Protoachlya hypogyna</name>
    <dbReference type="NCBI Taxonomy" id="1202772"/>
    <lineage>
        <taxon>Eukaryota</taxon>
        <taxon>Sar</taxon>
        <taxon>Stramenopiles</taxon>
        <taxon>Oomycota</taxon>
        <taxon>Saprolegniomycetes</taxon>
        <taxon>Saprolegniales</taxon>
        <taxon>Achlyaceae</taxon>
        <taxon>Achlya</taxon>
    </lineage>
</organism>
<dbReference type="GO" id="GO:0005576">
    <property type="term" value="C:extracellular region"/>
    <property type="evidence" value="ECO:0007669"/>
    <property type="project" value="TreeGrafter"/>
</dbReference>
<evidence type="ECO:0000256" key="2">
    <source>
        <dbReference type="ARBA" id="ARBA00011891"/>
    </source>
</evidence>
<feature type="binding site" evidence="5">
    <location>
        <position position="751"/>
    </location>
    <ligand>
        <name>Zn(2+)</name>
        <dbReference type="ChEBI" id="CHEBI:29105"/>
    </ligand>
</feature>
<evidence type="ECO:0000256" key="4">
    <source>
        <dbReference type="PIRSR" id="PIRSR606823-1"/>
    </source>
</evidence>
<gene>
    <name evidence="8" type="ORF">ACHHYP_05611</name>
</gene>
<evidence type="ECO:0000256" key="5">
    <source>
        <dbReference type="PIRSR" id="PIRSR606823-2"/>
    </source>
</evidence>
<protein>
    <recommendedName>
        <fullName evidence="2">ceramidase</fullName>
        <ecNumber evidence="2">3.5.1.23</ecNumber>
    </recommendedName>
</protein>
<dbReference type="GO" id="GO:0046514">
    <property type="term" value="P:ceramide catabolic process"/>
    <property type="evidence" value="ECO:0007669"/>
    <property type="project" value="InterPro"/>
</dbReference>
<feature type="domain" description="Neutral/alkaline non-lysosomal ceramidase C-terminal" evidence="7">
    <location>
        <begin position="818"/>
        <end position="979"/>
    </location>
</feature>
<dbReference type="InterPro" id="IPR006823">
    <property type="entry name" value="Ceramidase_alk"/>
</dbReference>
<name>A0A1V9YXH7_ACHHY</name>
<sequence>MPANDTPQILESQLASLLRQLGKRVACLEAAVPSPGQLEDATAVHLDRHCADIEHRLVLKLKETVATRDRLQDEARETHAVLSSLTTESLARVHDSHQARTQALEAQLVAEHDRRRVFESACETQWQQLHMAIELVKAQCDAFERTEHAQLRKWMDAQTTRHAQLADRYAAEIADLRTVASGRLEAVEATLADKTALLQAAHTTLEKVIAAEIQKRAAGEVELRTAYASSLEKLHEQWRLEMKTAGMPHAAAIATLQANVRAVGDVHRAQAQLEERQTERHSQLLESQQTALGAIRRDVESRLWQLEMQLKTTARDCQVVQTQVRTVEKTLALFSIGMRLGAGIYDITGPAAEVGMFGYAKAHQTTTGIHMRLRARAFVFEEASTLAFVSVDTGCITMAISREVVARLTAHPKIPQGTFSTTNVLLSATHTHCAPGGLSDFLIYSMHPPLKGFDKQNFECIVSGIVEAVARAYGNLQPGVIRVARGNCFGASVNRSVEAYNANPESERSKYEHDTDKEMVLWRLDGLDGFPIGMINWFAVHPTSMGSWFTLITGDNKGYASHVFEREQGNHHLLDRPRSFVAAFAQSNEGDVSPNICGPRHCCNEKQDLTRMLQVAEAQLSTARQLYVQAASAPPVAGAVRVVHQFVDYNAIPLSDKWHVYKECAPTTSPGCIGVSMLSGTTFDGRGISAIPEGLTWGRGDWLTLVPQAQADQKEKIVAFPTAAYGMSPSVLPLQLATIGDALAIAALPFETTTMAGRRLRATVQAILGIADVVVAGLANAYCGYMTTREEYAVQRYEGASTHFGPNQLVATQQQFEVLASALQRREAPPTCPPPTQGFATTTHWHTPVIQDAVPNGVEFGDVAVDVQGPFHPGQTVRVVFHAGHPKNNLRTQKTFLEVQAWRPDLGGVWVLTADDASPDTFYHWKRVGVRTSQVTVEWTIPVGTLPGRYRIKHHGDCKPSWAKHETMSYEGFSSAFVVEPRPTTPLLVVAPMGKEAAVSTPVATTHVSCDAPVVAKKRRPSILLDHRQLFKKATV</sequence>
<feature type="binding site" evidence="5">
    <location>
        <position position="785"/>
    </location>
    <ligand>
        <name>Zn(2+)</name>
        <dbReference type="ChEBI" id="CHEBI:29105"/>
    </ligand>
</feature>
<accession>A0A1V9YXH7</accession>
<dbReference type="Pfam" id="PF04734">
    <property type="entry name" value="Ceramidase_alk"/>
    <property type="match status" value="1"/>
</dbReference>
<dbReference type="EMBL" id="JNBR01000636">
    <property type="protein sequence ID" value="OQR90333.1"/>
    <property type="molecule type" value="Genomic_DNA"/>
</dbReference>
<dbReference type="GO" id="GO:0046872">
    <property type="term" value="F:metal ion binding"/>
    <property type="evidence" value="ECO:0007669"/>
    <property type="project" value="UniProtKB-KW"/>
</dbReference>
<feature type="domain" description="Neutral/alkaline non-lysosomal ceramidase N-terminal" evidence="6">
    <location>
        <begin position="339"/>
        <end position="814"/>
    </location>
</feature>
<evidence type="ECO:0000313" key="8">
    <source>
        <dbReference type="EMBL" id="OQR90333.1"/>
    </source>
</evidence>
<dbReference type="InterPro" id="IPR038445">
    <property type="entry name" value="NCDase_C_sf"/>
</dbReference>
<dbReference type="Proteomes" id="UP000243579">
    <property type="component" value="Unassembled WGS sequence"/>
</dbReference>
<dbReference type="GO" id="GO:0046512">
    <property type="term" value="P:sphingosine biosynthetic process"/>
    <property type="evidence" value="ECO:0007669"/>
    <property type="project" value="TreeGrafter"/>
</dbReference>
<dbReference type="EC" id="3.5.1.23" evidence="2"/>
<dbReference type="Pfam" id="PF17048">
    <property type="entry name" value="Ceramidse_alk_C"/>
    <property type="match status" value="1"/>
</dbReference>
<evidence type="ECO:0000259" key="6">
    <source>
        <dbReference type="Pfam" id="PF04734"/>
    </source>
</evidence>
<evidence type="ECO:0000256" key="1">
    <source>
        <dbReference type="ARBA" id="ARBA00009835"/>
    </source>
</evidence>
<proteinExistence type="inferred from homology"/>
<evidence type="ECO:0000313" key="9">
    <source>
        <dbReference type="Proteomes" id="UP000243579"/>
    </source>
</evidence>
<dbReference type="STRING" id="1202772.A0A1V9YXH7"/>
<keyword evidence="9" id="KW-1185">Reference proteome</keyword>
<dbReference type="Gene3D" id="2.60.40.2300">
    <property type="entry name" value="Neutral/alkaline non-lysosomal ceramidase, C-terminal domain"/>
    <property type="match status" value="1"/>
</dbReference>
<dbReference type="InterPro" id="IPR031331">
    <property type="entry name" value="NEUT/ALK_ceramidase_C"/>
</dbReference>
<evidence type="ECO:0000259" key="7">
    <source>
        <dbReference type="Pfam" id="PF17048"/>
    </source>
</evidence>
<reference evidence="8 9" key="1">
    <citation type="journal article" date="2014" name="Genome Biol. Evol.">
        <title>The secreted proteins of Achlya hypogyna and Thraustotheca clavata identify the ancestral oomycete secretome and reveal gene acquisitions by horizontal gene transfer.</title>
        <authorList>
            <person name="Misner I."/>
            <person name="Blouin N."/>
            <person name="Leonard G."/>
            <person name="Richards T.A."/>
            <person name="Lane C.E."/>
        </authorList>
    </citation>
    <scope>NUCLEOTIDE SEQUENCE [LARGE SCALE GENOMIC DNA]</scope>
    <source>
        <strain evidence="8 9">ATCC 48635</strain>
    </source>
</reference>
<dbReference type="AlphaFoldDB" id="A0A1V9YXH7"/>
<dbReference type="GO" id="GO:0017040">
    <property type="term" value="F:N-acylsphingosine amidohydrolase activity"/>
    <property type="evidence" value="ECO:0007669"/>
    <property type="project" value="UniProtKB-EC"/>
</dbReference>
<keyword evidence="5" id="KW-0862">Zinc</keyword>
<dbReference type="OrthoDB" id="191371at2759"/>
<dbReference type="PANTHER" id="PTHR12670">
    <property type="entry name" value="CERAMIDASE"/>
    <property type="match status" value="1"/>
</dbReference>
<feature type="active site" description="Nucleophile" evidence="4">
    <location>
        <position position="593"/>
    </location>
</feature>
<comment type="similarity">
    <text evidence="1">Belongs to the neutral ceramidase family.</text>
</comment>
<dbReference type="GO" id="GO:0042759">
    <property type="term" value="P:long-chain fatty acid biosynthetic process"/>
    <property type="evidence" value="ECO:0007669"/>
    <property type="project" value="TreeGrafter"/>
</dbReference>
<comment type="caution">
    <text evidence="8">The sequence shown here is derived from an EMBL/GenBank/DDBJ whole genome shotgun (WGS) entry which is preliminary data.</text>
</comment>
<keyword evidence="5" id="KW-0479">Metal-binding</keyword>
<feature type="binding site" evidence="5">
    <location>
        <position position="430"/>
    </location>
    <ligand>
        <name>Zn(2+)</name>
        <dbReference type="ChEBI" id="CHEBI:29105"/>
    </ligand>
</feature>
<dbReference type="GO" id="GO:0016020">
    <property type="term" value="C:membrane"/>
    <property type="evidence" value="ECO:0007669"/>
    <property type="project" value="GOC"/>
</dbReference>